<organism evidence="2 3">
    <name type="scientific">Deinococcus detaillensis</name>
    <dbReference type="NCBI Taxonomy" id="2592048"/>
    <lineage>
        <taxon>Bacteria</taxon>
        <taxon>Thermotogati</taxon>
        <taxon>Deinococcota</taxon>
        <taxon>Deinococci</taxon>
        <taxon>Deinococcales</taxon>
        <taxon>Deinococcaceae</taxon>
        <taxon>Deinococcus</taxon>
    </lineage>
</organism>
<protein>
    <recommendedName>
        <fullName evidence="4">SbsA Ig-like domain-containing protein</fullName>
    </recommendedName>
</protein>
<evidence type="ECO:0008006" key="4">
    <source>
        <dbReference type="Google" id="ProtNLM"/>
    </source>
</evidence>
<keyword evidence="1" id="KW-0732">Signal</keyword>
<evidence type="ECO:0000313" key="3">
    <source>
        <dbReference type="Proteomes" id="UP000316092"/>
    </source>
</evidence>
<dbReference type="AlphaFoldDB" id="A0A553V2Y5"/>
<gene>
    <name evidence="2" type="ORF">FNU79_06565</name>
</gene>
<feature type="chain" id="PRO_5022032511" description="SbsA Ig-like domain-containing protein" evidence="1">
    <location>
        <begin position="22"/>
        <end position="833"/>
    </location>
</feature>
<accession>A0A553V2Y5</accession>
<reference evidence="2 3" key="1">
    <citation type="submission" date="2019-07" db="EMBL/GenBank/DDBJ databases">
        <title>Deinococcus detaillus sp. nov., isolated from humus soil in Antarctica.</title>
        <authorList>
            <person name="Zhang K."/>
        </authorList>
    </citation>
    <scope>NUCLEOTIDE SEQUENCE [LARGE SCALE GENOMIC DNA]</scope>
    <source>
        <strain evidence="2 3">H1</strain>
    </source>
</reference>
<dbReference type="PROSITE" id="PS51257">
    <property type="entry name" value="PROKAR_LIPOPROTEIN"/>
    <property type="match status" value="1"/>
</dbReference>
<dbReference type="OrthoDB" id="59988at2"/>
<name>A0A553V2Y5_9DEIO</name>
<dbReference type="Gene3D" id="2.130.10.10">
    <property type="entry name" value="YVTN repeat-like/Quinoprotein amine dehydrogenase"/>
    <property type="match status" value="1"/>
</dbReference>
<evidence type="ECO:0000313" key="2">
    <source>
        <dbReference type="EMBL" id="TSA86843.1"/>
    </source>
</evidence>
<proteinExistence type="predicted"/>
<comment type="caution">
    <text evidence="2">The sequence shown here is derived from an EMBL/GenBank/DDBJ whole genome shotgun (WGS) entry which is preliminary data.</text>
</comment>
<dbReference type="RefSeq" id="WP_143720066.1">
    <property type="nucleotide sequence ID" value="NZ_VKDB01000004.1"/>
</dbReference>
<keyword evidence="3" id="KW-1185">Reference proteome</keyword>
<sequence>MKIIPSLTALLALTVTLTACKSDTAPPPTADLTIMLKNVTAAHVKVANAAGEVSFDDTVTGNKTLTGLKRGVYTVTASNTDTYAAPAMQTADLGKGNIAATLEFSPLKGSLLIKVAGVPSAKIVIKDGAGKEVFADVITGSKTLGDLSYGTYTVTPQAVEGQVTPDAQTVAVKGAAATTLTYNAIELKQASLTVSVSGVTSAPVTLRQGNKVLFEGTVTGSKVLADLPRGSVTVTAGAVNGFTAPATQTVDLSSGTGSAALTYTVVQATKASLTLTVTGVASAPIEVTQGTSVLFDGTVTGRKVLTDLPRANVTVTAGAVEGYTPPAAQTVDLSGGMGSATLTYNAVQAPSPTAVLTLDSNSVSVSPGGDVTISGKVRSSKGTLSYASLYLSGNTAGLNSAITTFSDLTEAGRTFTFALSAETSAVVGQRILSLTVDIGAERSQVPLTVNVLSNGFTLRLDTFSLSVYPGETVNLPVTLNSVNGYSGPVTLTADNLPQGVTVQPKTVSLAGNSVSTNLTLSASTNAQIAQSDFTVTARGGSIKLQQSNKVVVYPHSILVPGVSYNYDIRSNVDNQNNLWLGGNSGFKKITSDLVSTVINSEKPPCDVTVGQDGGIWAKTEPYLRLDPVTGKIEHYSSPRGFSGCAGSYQFDGQRRAWETYFGIFRLDLVNQKSEKVPGTDNINGNLIVKDDKVWVTSNENLYTIDTDDLTLKKYSVPGAQIPYTFFPVGNKIYFIDNSQLASFDTASETVVRVNTGQWRIGKLYGLDKDGNSWVSAGIYTDTYRTAILRISPSGAVLKELPDLSNFSLTTAPKGGLWAVTSNGVDARVAYIAP</sequence>
<dbReference type="EMBL" id="VKDB01000004">
    <property type="protein sequence ID" value="TSA86843.1"/>
    <property type="molecule type" value="Genomic_DNA"/>
</dbReference>
<feature type="signal peptide" evidence="1">
    <location>
        <begin position="1"/>
        <end position="21"/>
    </location>
</feature>
<dbReference type="SUPFAM" id="SSF63829">
    <property type="entry name" value="Calcium-dependent phosphotriesterase"/>
    <property type="match status" value="1"/>
</dbReference>
<dbReference type="Proteomes" id="UP000316092">
    <property type="component" value="Unassembled WGS sequence"/>
</dbReference>
<dbReference type="InterPro" id="IPR015943">
    <property type="entry name" value="WD40/YVTN_repeat-like_dom_sf"/>
</dbReference>
<evidence type="ECO:0000256" key="1">
    <source>
        <dbReference type="SAM" id="SignalP"/>
    </source>
</evidence>